<organism evidence="1 2">
    <name type="scientific">Sphagnurus paluster</name>
    <dbReference type="NCBI Taxonomy" id="117069"/>
    <lineage>
        <taxon>Eukaryota</taxon>
        <taxon>Fungi</taxon>
        <taxon>Dikarya</taxon>
        <taxon>Basidiomycota</taxon>
        <taxon>Agaricomycotina</taxon>
        <taxon>Agaricomycetes</taxon>
        <taxon>Agaricomycetidae</taxon>
        <taxon>Agaricales</taxon>
        <taxon>Tricholomatineae</taxon>
        <taxon>Lyophyllaceae</taxon>
        <taxon>Sphagnurus</taxon>
    </lineage>
</organism>
<reference evidence="1" key="2">
    <citation type="submission" date="2021-10" db="EMBL/GenBank/DDBJ databases">
        <title>Phylogenomics reveals ancestral predisposition of the termite-cultivated fungus Termitomyces towards a domesticated lifestyle.</title>
        <authorList>
            <person name="Auxier B."/>
            <person name="Grum-Grzhimaylo A."/>
            <person name="Cardenas M.E."/>
            <person name="Lodge J.D."/>
            <person name="Laessoe T."/>
            <person name="Pedersen O."/>
            <person name="Smith M.E."/>
            <person name="Kuyper T.W."/>
            <person name="Franco-Molano E.A."/>
            <person name="Baroni T.J."/>
            <person name="Aanen D.K."/>
        </authorList>
    </citation>
    <scope>NUCLEOTIDE SEQUENCE</scope>
    <source>
        <strain evidence="1">D49</strain>
    </source>
</reference>
<protein>
    <submittedName>
        <fullName evidence="1">Uncharacterized protein</fullName>
    </submittedName>
</protein>
<comment type="caution">
    <text evidence="1">The sequence shown here is derived from an EMBL/GenBank/DDBJ whole genome shotgun (WGS) entry which is preliminary data.</text>
</comment>
<sequence>MSKSPPQPSSAPHKPSPREIAIALAKKLGDYVDLPTDTSSVIEYSPQSSDDEQLSQIECEEFRLYSLNKPAARAKSAISKALYPQGLPSDAHITMSSCREIPNTRLHAVPRSCLLESARILEAQWLKRMEDKGRHPGRPFYKRVVERHYLPMNPDPRNIHKKVTFGPSDPCPRSLGVALRDIMKRDEIYMIDAADSVITFVKFPKRINIFIKSLILPASPQKV</sequence>
<evidence type="ECO:0000313" key="1">
    <source>
        <dbReference type="EMBL" id="KAG5651925.1"/>
    </source>
</evidence>
<gene>
    <name evidence="1" type="ORF">H0H81_006906</name>
</gene>
<reference evidence="1" key="1">
    <citation type="submission" date="2021-02" db="EMBL/GenBank/DDBJ databases">
        <authorList>
            <person name="Nieuwenhuis M."/>
            <person name="Van De Peppel L.J.J."/>
        </authorList>
    </citation>
    <scope>NUCLEOTIDE SEQUENCE</scope>
    <source>
        <strain evidence="1">D49</strain>
    </source>
</reference>
<name>A0A9P7GR21_9AGAR</name>
<dbReference type="EMBL" id="JABCKI010000181">
    <property type="protein sequence ID" value="KAG5651925.1"/>
    <property type="molecule type" value="Genomic_DNA"/>
</dbReference>
<accession>A0A9P7GR21</accession>
<evidence type="ECO:0000313" key="2">
    <source>
        <dbReference type="Proteomes" id="UP000717328"/>
    </source>
</evidence>
<keyword evidence="2" id="KW-1185">Reference proteome</keyword>
<dbReference type="AlphaFoldDB" id="A0A9P7GR21"/>
<proteinExistence type="predicted"/>
<dbReference type="Proteomes" id="UP000717328">
    <property type="component" value="Unassembled WGS sequence"/>
</dbReference>